<dbReference type="AlphaFoldDB" id="A0A0E9X559"/>
<sequence length="65" mass="7405">MSPKSLPSKPKLPVNTEMLKAVLKEINSERFLENQGILVINDQENHTFFKNSSSLMELFNVNIIS</sequence>
<dbReference type="EMBL" id="GBXM01011552">
    <property type="protein sequence ID" value="JAH97025.1"/>
    <property type="molecule type" value="Transcribed_RNA"/>
</dbReference>
<protein>
    <submittedName>
        <fullName evidence="1">Uncharacterized protein</fullName>
    </submittedName>
</protein>
<reference evidence="1" key="2">
    <citation type="journal article" date="2015" name="Fish Shellfish Immunol.">
        <title>Early steps in the European eel (Anguilla anguilla)-Vibrio vulnificus interaction in the gills: Role of the RtxA13 toxin.</title>
        <authorList>
            <person name="Callol A."/>
            <person name="Pajuelo D."/>
            <person name="Ebbesson L."/>
            <person name="Teles M."/>
            <person name="MacKenzie S."/>
            <person name="Amaro C."/>
        </authorList>
    </citation>
    <scope>NUCLEOTIDE SEQUENCE</scope>
</reference>
<name>A0A0E9X559_ANGAN</name>
<evidence type="ECO:0000313" key="1">
    <source>
        <dbReference type="EMBL" id="JAH97025.1"/>
    </source>
</evidence>
<organism evidence="1">
    <name type="scientific">Anguilla anguilla</name>
    <name type="common">European freshwater eel</name>
    <name type="synonym">Muraena anguilla</name>
    <dbReference type="NCBI Taxonomy" id="7936"/>
    <lineage>
        <taxon>Eukaryota</taxon>
        <taxon>Metazoa</taxon>
        <taxon>Chordata</taxon>
        <taxon>Craniata</taxon>
        <taxon>Vertebrata</taxon>
        <taxon>Euteleostomi</taxon>
        <taxon>Actinopterygii</taxon>
        <taxon>Neopterygii</taxon>
        <taxon>Teleostei</taxon>
        <taxon>Anguilliformes</taxon>
        <taxon>Anguillidae</taxon>
        <taxon>Anguilla</taxon>
    </lineage>
</organism>
<accession>A0A0E9X559</accession>
<proteinExistence type="predicted"/>
<reference evidence="1" key="1">
    <citation type="submission" date="2014-11" db="EMBL/GenBank/DDBJ databases">
        <authorList>
            <person name="Amaro Gonzalez C."/>
        </authorList>
    </citation>
    <scope>NUCLEOTIDE SEQUENCE</scope>
</reference>